<comment type="caution">
    <text evidence="2">The sequence shown here is derived from an EMBL/GenBank/DDBJ whole genome shotgun (WGS) entry which is preliminary data.</text>
</comment>
<accession>A0A7W6A9W7</accession>
<proteinExistence type="predicted"/>
<gene>
    <name evidence="2" type="ORF">GGR48_000987</name>
</gene>
<dbReference type="Proteomes" id="UP000538670">
    <property type="component" value="Unassembled WGS sequence"/>
</dbReference>
<protein>
    <submittedName>
        <fullName evidence="2">Flp pilus assembly pilin Flp</fullName>
    </submittedName>
</protein>
<keyword evidence="3" id="KW-1185">Reference proteome</keyword>
<dbReference type="RefSeq" id="WP_183950764.1">
    <property type="nucleotide sequence ID" value="NZ_JACIDH010000002.1"/>
</dbReference>
<keyword evidence="1" id="KW-0812">Transmembrane</keyword>
<keyword evidence="1" id="KW-0472">Membrane</keyword>
<dbReference type="AlphaFoldDB" id="A0A7W6A9W7"/>
<evidence type="ECO:0000313" key="3">
    <source>
        <dbReference type="Proteomes" id="UP000538670"/>
    </source>
</evidence>
<dbReference type="Pfam" id="PF04964">
    <property type="entry name" value="Flp_Fap"/>
    <property type="match status" value="1"/>
</dbReference>
<reference evidence="2 3" key="1">
    <citation type="submission" date="2020-08" db="EMBL/GenBank/DDBJ databases">
        <title>Genomic Encyclopedia of Type Strains, Phase IV (KMG-IV): sequencing the most valuable type-strain genomes for metagenomic binning, comparative biology and taxonomic classification.</title>
        <authorList>
            <person name="Goeker M."/>
        </authorList>
    </citation>
    <scope>NUCLEOTIDE SEQUENCE [LARGE SCALE GENOMIC DNA]</scope>
    <source>
        <strain evidence="2 3">DSM 19512</strain>
    </source>
</reference>
<name>A0A7W6A9W7_9SPHN</name>
<organism evidence="2 3">
    <name type="scientific">Sphingomonas pseudosanguinis</name>
    <dbReference type="NCBI Taxonomy" id="413712"/>
    <lineage>
        <taxon>Bacteria</taxon>
        <taxon>Pseudomonadati</taxon>
        <taxon>Pseudomonadota</taxon>
        <taxon>Alphaproteobacteria</taxon>
        <taxon>Sphingomonadales</taxon>
        <taxon>Sphingomonadaceae</taxon>
        <taxon>Sphingomonas</taxon>
    </lineage>
</organism>
<keyword evidence="1" id="KW-1133">Transmembrane helix</keyword>
<evidence type="ECO:0000256" key="1">
    <source>
        <dbReference type="SAM" id="Phobius"/>
    </source>
</evidence>
<dbReference type="EMBL" id="JACIDH010000002">
    <property type="protein sequence ID" value="MBB3878574.1"/>
    <property type="molecule type" value="Genomic_DNA"/>
</dbReference>
<evidence type="ECO:0000313" key="2">
    <source>
        <dbReference type="EMBL" id="MBB3878574.1"/>
    </source>
</evidence>
<sequence>MNMLTILFKRLHGVATDRRGATVVEYGLVIACIMLGIFAVLSQIGVNLAGVLSYLGDRLGAALR</sequence>
<dbReference type="InterPro" id="IPR007047">
    <property type="entry name" value="Flp_Fap"/>
</dbReference>
<feature type="transmembrane region" description="Helical" evidence="1">
    <location>
        <begin position="26"/>
        <end position="55"/>
    </location>
</feature>